<comment type="cofactor">
    <cofactor evidence="6">
        <name>Zn(2+)</name>
        <dbReference type="ChEBI" id="CHEBI:29105"/>
    </cofactor>
    <text evidence="6">Binds 1 zinc ion.</text>
</comment>
<reference evidence="8 9" key="1">
    <citation type="journal article" date="2018" name="Front. Plant Sci.">
        <title>Red Clover (Trifolium pratense) and Zigzag Clover (T. medium) - A Picture of Genomic Similarities and Differences.</title>
        <authorList>
            <person name="Dluhosova J."/>
            <person name="Istvanek J."/>
            <person name="Nedelnik J."/>
            <person name="Repkova J."/>
        </authorList>
    </citation>
    <scope>NUCLEOTIDE SEQUENCE [LARGE SCALE GENOMIC DNA]</scope>
    <source>
        <strain evidence="9">cv. 10/8</strain>
        <tissue evidence="8">Leaf</tissue>
    </source>
</reference>
<dbReference type="AlphaFoldDB" id="A0A392MHG8"/>
<dbReference type="GO" id="GO:0006518">
    <property type="term" value="P:peptide metabolic process"/>
    <property type="evidence" value="ECO:0007669"/>
    <property type="project" value="TreeGrafter"/>
</dbReference>
<dbReference type="GO" id="GO:0046872">
    <property type="term" value="F:metal ion binding"/>
    <property type="evidence" value="ECO:0007669"/>
    <property type="project" value="UniProtKB-UniRule"/>
</dbReference>
<dbReference type="GO" id="GO:0004222">
    <property type="term" value="F:metalloendopeptidase activity"/>
    <property type="evidence" value="ECO:0007669"/>
    <property type="project" value="InterPro"/>
</dbReference>
<dbReference type="EMBL" id="LXQA010011233">
    <property type="protein sequence ID" value="MCH86942.1"/>
    <property type="molecule type" value="Genomic_DNA"/>
</dbReference>
<dbReference type="PANTHER" id="PTHR11804">
    <property type="entry name" value="PROTEASE M3 THIMET OLIGOPEPTIDASE-RELATED"/>
    <property type="match status" value="1"/>
</dbReference>
<evidence type="ECO:0000313" key="8">
    <source>
        <dbReference type="EMBL" id="MCH86942.1"/>
    </source>
</evidence>
<keyword evidence="9" id="KW-1185">Reference proteome</keyword>
<keyword evidence="5 6" id="KW-0482">Metalloprotease</keyword>
<dbReference type="GO" id="GO:0006508">
    <property type="term" value="P:proteolysis"/>
    <property type="evidence" value="ECO:0007669"/>
    <property type="project" value="UniProtKB-KW"/>
</dbReference>
<evidence type="ECO:0000256" key="6">
    <source>
        <dbReference type="RuleBase" id="RU003435"/>
    </source>
</evidence>
<keyword evidence="1 6" id="KW-0645">Protease</keyword>
<gene>
    <name evidence="8" type="ORF">A2U01_0007805</name>
</gene>
<dbReference type="Gene3D" id="1.10.1370.40">
    <property type="match status" value="1"/>
</dbReference>
<dbReference type="Proteomes" id="UP000265520">
    <property type="component" value="Unassembled WGS sequence"/>
</dbReference>
<evidence type="ECO:0000259" key="7">
    <source>
        <dbReference type="Pfam" id="PF01432"/>
    </source>
</evidence>
<organism evidence="8 9">
    <name type="scientific">Trifolium medium</name>
    <dbReference type="NCBI Taxonomy" id="97028"/>
    <lineage>
        <taxon>Eukaryota</taxon>
        <taxon>Viridiplantae</taxon>
        <taxon>Streptophyta</taxon>
        <taxon>Embryophyta</taxon>
        <taxon>Tracheophyta</taxon>
        <taxon>Spermatophyta</taxon>
        <taxon>Magnoliopsida</taxon>
        <taxon>eudicotyledons</taxon>
        <taxon>Gunneridae</taxon>
        <taxon>Pentapetalae</taxon>
        <taxon>rosids</taxon>
        <taxon>fabids</taxon>
        <taxon>Fabales</taxon>
        <taxon>Fabaceae</taxon>
        <taxon>Papilionoideae</taxon>
        <taxon>50 kb inversion clade</taxon>
        <taxon>NPAAA clade</taxon>
        <taxon>Hologalegina</taxon>
        <taxon>IRL clade</taxon>
        <taxon>Trifolieae</taxon>
        <taxon>Trifolium</taxon>
    </lineage>
</organism>
<proteinExistence type="inferred from homology"/>
<dbReference type="InterPro" id="IPR045090">
    <property type="entry name" value="Pept_M3A_M3B"/>
</dbReference>
<dbReference type="Pfam" id="PF01432">
    <property type="entry name" value="Peptidase_M3"/>
    <property type="match status" value="1"/>
</dbReference>
<feature type="domain" description="Peptidase M3A/M3B catalytic" evidence="7">
    <location>
        <begin position="1"/>
        <end position="156"/>
    </location>
</feature>
<sequence>MEDLKKFSKDQGALEADDLTHWDVSFWSERLRESKYDINEEELRPFFSLPNVMDGLFDLAKTLFGIEIEPADGLAPVWNKDVKFFRVKDSSGSPVAYFYFDPYSRPSEKRQGAWMDEVVARSRVLSPDGNSSRLPVAHMVCNQTPPVGSKPSLMTFR</sequence>
<protein>
    <submittedName>
        <fullName evidence="8">Oligopeptidase A-like</fullName>
    </submittedName>
</protein>
<evidence type="ECO:0000256" key="1">
    <source>
        <dbReference type="ARBA" id="ARBA00022670"/>
    </source>
</evidence>
<evidence type="ECO:0000256" key="4">
    <source>
        <dbReference type="ARBA" id="ARBA00022833"/>
    </source>
</evidence>
<evidence type="ECO:0000313" key="9">
    <source>
        <dbReference type="Proteomes" id="UP000265520"/>
    </source>
</evidence>
<evidence type="ECO:0000256" key="3">
    <source>
        <dbReference type="ARBA" id="ARBA00022801"/>
    </source>
</evidence>
<evidence type="ECO:0000256" key="2">
    <source>
        <dbReference type="ARBA" id="ARBA00022723"/>
    </source>
</evidence>
<dbReference type="InterPro" id="IPR001567">
    <property type="entry name" value="Pept_M3A_M3B_dom"/>
</dbReference>
<dbReference type="SUPFAM" id="SSF55486">
    <property type="entry name" value="Metalloproteases ('zincins'), catalytic domain"/>
    <property type="match status" value="1"/>
</dbReference>
<evidence type="ECO:0000256" key="5">
    <source>
        <dbReference type="ARBA" id="ARBA00023049"/>
    </source>
</evidence>
<name>A0A392MHG8_9FABA</name>
<accession>A0A392MHG8</accession>
<comment type="caution">
    <text evidence="8">The sequence shown here is derived from an EMBL/GenBank/DDBJ whole genome shotgun (WGS) entry which is preliminary data.</text>
</comment>
<keyword evidence="4 6" id="KW-0862">Zinc</keyword>
<feature type="non-terminal residue" evidence="8">
    <location>
        <position position="157"/>
    </location>
</feature>
<dbReference type="GO" id="GO:0009507">
    <property type="term" value="C:chloroplast"/>
    <property type="evidence" value="ECO:0007669"/>
    <property type="project" value="TreeGrafter"/>
</dbReference>
<comment type="similarity">
    <text evidence="6">Belongs to the peptidase M3 family.</text>
</comment>
<dbReference type="PANTHER" id="PTHR11804:SF83">
    <property type="entry name" value="LD37516P"/>
    <property type="match status" value="1"/>
</dbReference>
<keyword evidence="3 6" id="KW-0378">Hydrolase</keyword>
<keyword evidence="2 6" id="KW-0479">Metal-binding</keyword>